<accession>A0A8I1MFC2</accession>
<feature type="domain" description="Methyltransferase type 11" evidence="1">
    <location>
        <begin position="123"/>
        <end position="183"/>
    </location>
</feature>
<gene>
    <name evidence="2" type="ORF">JF537_06520</name>
</gene>
<evidence type="ECO:0000259" key="1">
    <source>
        <dbReference type="Pfam" id="PF08241"/>
    </source>
</evidence>
<dbReference type="GO" id="GO:0008757">
    <property type="term" value="F:S-adenosylmethionine-dependent methyltransferase activity"/>
    <property type="evidence" value="ECO:0007669"/>
    <property type="project" value="InterPro"/>
</dbReference>
<evidence type="ECO:0000313" key="3">
    <source>
        <dbReference type="Proteomes" id="UP000664578"/>
    </source>
</evidence>
<reference evidence="2" key="1">
    <citation type="submission" date="2020-12" db="EMBL/GenBank/DDBJ databases">
        <title>PHA producing bacteria isolated from mangrove.</title>
        <authorList>
            <person name="Zheng W."/>
            <person name="Yu S."/>
            <person name="Huang Y."/>
        </authorList>
    </citation>
    <scope>NUCLEOTIDE SEQUENCE</scope>
    <source>
        <strain evidence="2">GN22-4</strain>
    </source>
</reference>
<dbReference type="Pfam" id="PF08241">
    <property type="entry name" value="Methyltransf_11"/>
    <property type="match status" value="1"/>
</dbReference>
<dbReference type="Gene3D" id="3.40.50.150">
    <property type="entry name" value="Vaccinia Virus protein VP39"/>
    <property type="match status" value="1"/>
</dbReference>
<sequence>MSKETFYEQVGVAMTCRSYEEYEKMFVLDDNLLRKGTILDVAAGASSFSASANEQSYDAFAVDPLYNLEFEDMMCKGQKEMQEASDKLERSRSSFSWESYGSLAEHIQIRKQSFDVFLTHYQEKEVNKRFVCGALPNLPFNNETFSLVLCNHFLFLYEEQFDFNFHLQAIHELIRVTKKGGEIRIYPLVNFKGERFPFLNELIETLSDENLSVKIISTPFRFVPTATEVLTIKKAD</sequence>
<dbReference type="AlphaFoldDB" id="A0A8I1MFC2"/>
<dbReference type="InterPro" id="IPR029063">
    <property type="entry name" value="SAM-dependent_MTases_sf"/>
</dbReference>
<dbReference type="GeneID" id="93682448"/>
<evidence type="ECO:0000313" key="2">
    <source>
        <dbReference type="EMBL" id="MBN8251227.1"/>
    </source>
</evidence>
<comment type="caution">
    <text evidence="2">The sequence shown here is derived from an EMBL/GenBank/DDBJ whole genome shotgun (WGS) entry which is preliminary data.</text>
</comment>
<dbReference type="InterPro" id="IPR013216">
    <property type="entry name" value="Methyltransf_11"/>
</dbReference>
<keyword evidence="2" id="KW-0489">Methyltransferase</keyword>
<dbReference type="GO" id="GO:0032259">
    <property type="term" value="P:methylation"/>
    <property type="evidence" value="ECO:0007669"/>
    <property type="project" value="UniProtKB-KW"/>
</dbReference>
<keyword evidence="2" id="KW-0808">Transferase</keyword>
<dbReference type="RefSeq" id="WP_119542869.1">
    <property type="nucleotide sequence ID" value="NZ_CM125968.1"/>
</dbReference>
<organism evidence="2 3">
    <name type="scientific">Priestia flexa</name>
    <dbReference type="NCBI Taxonomy" id="86664"/>
    <lineage>
        <taxon>Bacteria</taxon>
        <taxon>Bacillati</taxon>
        <taxon>Bacillota</taxon>
        <taxon>Bacilli</taxon>
        <taxon>Bacillales</taxon>
        <taxon>Bacillaceae</taxon>
        <taxon>Priestia</taxon>
    </lineage>
</organism>
<dbReference type="EMBL" id="JAEMWV010000003">
    <property type="protein sequence ID" value="MBN8251227.1"/>
    <property type="molecule type" value="Genomic_DNA"/>
</dbReference>
<protein>
    <submittedName>
        <fullName evidence="2">Class I SAM-dependent methyltransferase</fullName>
    </submittedName>
</protein>
<name>A0A8I1MFC2_9BACI</name>
<dbReference type="SUPFAM" id="SSF53335">
    <property type="entry name" value="S-adenosyl-L-methionine-dependent methyltransferases"/>
    <property type="match status" value="1"/>
</dbReference>
<dbReference type="Proteomes" id="UP000664578">
    <property type="component" value="Unassembled WGS sequence"/>
</dbReference>
<proteinExistence type="predicted"/>